<dbReference type="AlphaFoldDB" id="A0A2G9XDL1"/>
<keyword evidence="1" id="KW-1133">Transmembrane helix</keyword>
<protein>
    <submittedName>
        <fullName evidence="2">Uncharacterized protein</fullName>
    </submittedName>
</protein>
<evidence type="ECO:0000313" key="2">
    <source>
        <dbReference type="EMBL" id="PIP04371.1"/>
    </source>
</evidence>
<keyword evidence="1" id="KW-0472">Membrane</keyword>
<comment type="caution">
    <text evidence="2">The sequence shown here is derived from an EMBL/GenBank/DDBJ whole genome shotgun (WGS) entry which is preliminary data.</text>
</comment>
<reference evidence="2 3" key="1">
    <citation type="submission" date="2017-09" db="EMBL/GenBank/DDBJ databases">
        <title>Depth-based differentiation of microbial function through sediment-hosted aquifers and enrichment of novel symbionts in the deep terrestrial subsurface.</title>
        <authorList>
            <person name="Probst A.J."/>
            <person name="Ladd B."/>
            <person name="Jarett J.K."/>
            <person name="Geller-Mcgrath D.E."/>
            <person name="Sieber C.M."/>
            <person name="Emerson J.B."/>
            <person name="Anantharaman K."/>
            <person name="Thomas B.C."/>
            <person name="Malmstrom R."/>
            <person name="Stieglmeier M."/>
            <person name="Klingl A."/>
            <person name="Woyke T."/>
            <person name="Ryan C.M."/>
            <person name="Banfield J.F."/>
        </authorList>
    </citation>
    <scope>NUCLEOTIDE SEQUENCE [LARGE SCALE GENOMIC DNA]</scope>
    <source>
        <strain evidence="2">CG23_combo_of_CG06-09_8_20_14_all_40_14</strain>
    </source>
</reference>
<evidence type="ECO:0000313" key="3">
    <source>
        <dbReference type="Proteomes" id="UP000231388"/>
    </source>
</evidence>
<dbReference type="EMBL" id="PCQY01000032">
    <property type="protein sequence ID" value="PIP04371.1"/>
    <property type="molecule type" value="Genomic_DNA"/>
</dbReference>
<keyword evidence="1" id="KW-0812">Transmembrane</keyword>
<dbReference type="Proteomes" id="UP000231388">
    <property type="component" value="Unassembled WGS sequence"/>
</dbReference>
<sequence length="157" mass="18425">MVELVKNKIIYTLKTEIFHLIAALTAALMVHILFGDIRYSILALAVAFFVDVDHLLDYFLAEGFRVDFKSFFSGEFFSKWGKLVIFFHGWEYVLIFLVLFLFTKTPVFAVLSIALFSHYTVDFFTNPCVDKFGYFLTFRLRNKFRFNKVLSNKNHSL</sequence>
<feature type="transmembrane region" description="Helical" evidence="1">
    <location>
        <begin position="41"/>
        <end position="60"/>
    </location>
</feature>
<proteinExistence type="predicted"/>
<feature type="transmembrane region" description="Helical" evidence="1">
    <location>
        <begin position="17"/>
        <end position="34"/>
    </location>
</feature>
<organism evidence="2 3">
    <name type="scientific">candidate division WWE3 bacterium CG23_combo_of_CG06-09_8_20_14_all_40_14</name>
    <dbReference type="NCBI Taxonomy" id="1975095"/>
    <lineage>
        <taxon>Bacteria</taxon>
        <taxon>Katanobacteria</taxon>
    </lineage>
</organism>
<evidence type="ECO:0000256" key="1">
    <source>
        <dbReference type="SAM" id="Phobius"/>
    </source>
</evidence>
<gene>
    <name evidence="2" type="ORF">COX53_02620</name>
</gene>
<accession>A0A2G9XDL1</accession>
<name>A0A2G9XDL1_UNCKA</name>